<dbReference type="InterPro" id="IPR009051">
    <property type="entry name" value="Helical_ferredxn"/>
</dbReference>
<dbReference type="Gene3D" id="3.30.465.10">
    <property type="match status" value="1"/>
</dbReference>
<dbReference type="SUPFAM" id="SSF46548">
    <property type="entry name" value="alpha-helical ferredoxin"/>
    <property type="match status" value="1"/>
</dbReference>
<keyword evidence="8" id="KW-0408">Iron</keyword>
<comment type="similarity">
    <text evidence="2">Belongs to the FAD-binding oxidoreductase/transferase type 4 family.</text>
</comment>
<dbReference type="Gene3D" id="3.30.70.2190">
    <property type="match status" value="1"/>
</dbReference>
<dbReference type="InterPro" id="IPR017900">
    <property type="entry name" value="4Fe4S_Fe_S_CS"/>
</dbReference>
<evidence type="ECO:0000256" key="4">
    <source>
        <dbReference type="ARBA" id="ARBA00022723"/>
    </source>
</evidence>
<dbReference type="GO" id="GO:0051536">
    <property type="term" value="F:iron-sulfur cluster binding"/>
    <property type="evidence" value="ECO:0007669"/>
    <property type="project" value="UniProtKB-KW"/>
</dbReference>
<dbReference type="Pfam" id="PF13183">
    <property type="entry name" value="Fer4_8"/>
    <property type="match status" value="1"/>
</dbReference>
<evidence type="ECO:0000256" key="7">
    <source>
        <dbReference type="ARBA" id="ARBA00023002"/>
    </source>
</evidence>
<dbReference type="InterPro" id="IPR004017">
    <property type="entry name" value="Cys_rich_dom"/>
</dbReference>
<dbReference type="EC" id="1.1.2.4" evidence="10"/>
<dbReference type="PROSITE" id="PS00198">
    <property type="entry name" value="4FE4S_FER_1"/>
    <property type="match status" value="1"/>
</dbReference>
<name>A0A1X7C151_9BACT</name>
<dbReference type="GO" id="GO:0008720">
    <property type="term" value="F:D-lactate dehydrogenase (NAD+) activity"/>
    <property type="evidence" value="ECO:0007669"/>
    <property type="project" value="TreeGrafter"/>
</dbReference>
<evidence type="ECO:0000256" key="1">
    <source>
        <dbReference type="ARBA" id="ARBA00001974"/>
    </source>
</evidence>
<keyword evidence="5" id="KW-0274">FAD</keyword>
<organism evidence="13 14">
    <name type="scientific">Desulfovibrio gilichinskyi</name>
    <dbReference type="NCBI Taxonomy" id="1519643"/>
    <lineage>
        <taxon>Bacteria</taxon>
        <taxon>Pseudomonadati</taxon>
        <taxon>Thermodesulfobacteriota</taxon>
        <taxon>Desulfovibrionia</taxon>
        <taxon>Desulfovibrionales</taxon>
        <taxon>Desulfovibrionaceae</taxon>
        <taxon>Desulfovibrio</taxon>
    </lineage>
</organism>
<dbReference type="Gene3D" id="1.10.1060.10">
    <property type="entry name" value="Alpha-helical ferredoxin"/>
    <property type="match status" value="1"/>
</dbReference>
<comment type="cofactor">
    <cofactor evidence="1">
        <name>FAD</name>
        <dbReference type="ChEBI" id="CHEBI:57692"/>
    </cofactor>
</comment>
<dbReference type="EMBL" id="FWZU01000001">
    <property type="protein sequence ID" value="SME88078.1"/>
    <property type="molecule type" value="Genomic_DNA"/>
</dbReference>
<dbReference type="PANTHER" id="PTHR11748">
    <property type="entry name" value="D-LACTATE DEHYDROGENASE"/>
    <property type="match status" value="1"/>
</dbReference>
<evidence type="ECO:0000259" key="12">
    <source>
        <dbReference type="PROSITE" id="PS51387"/>
    </source>
</evidence>
<evidence type="ECO:0000256" key="6">
    <source>
        <dbReference type="ARBA" id="ARBA00022946"/>
    </source>
</evidence>
<keyword evidence="9" id="KW-0411">Iron-sulfur</keyword>
<dbReference type="Pfam" id="PF02913">
    <property type="entry name" value="FAD-oxidase_C"/>
    <property type="match status" value="1"/>
</dbReference>
<dbReference type="PANTHER" id="PTHR11748:SF111">
    <property type="entry name" value="D-LACTATE DEHYDROGENASE, MITOCHONDRIAL-RELATED"/>
    <property type="match status" value="1"/>
</dbReference>
<evidence type="ECO:0000259" key="11">
    <source>
        <dbReference type="PROSITE" id="PS51379"/>
    </source>
</evidence>
<evidence type="ECO:0000256" key="2">
    <source>
        <dbReference type="ARBA" id="ARBA00008000"/>
    </source>
</evidence>
<dbReference type="InterPro" id="IPR017896">
    <property type="entry name" value="4Fe4S_Fe-S-bd"/>
</dbReference>
<dbReference type="SUPFAM" id="SSF55103">
    <property type="entry name" value="FAD-linked oxidases, C-terminal domain"/>
    <property type="match status" value="1"/>
</dbReference>
<evidence type="ECO:0000256" key="8">
    <source>
        <dbReference type="ARBA" id="ARBA00023004"/>
    </source>
</evidence>
<keyword evidence="3" id="KW-0285">Flavoprotein</keyword>
<dbReference type="InterPro" id="IPR004113">
    <property type="entry name" value="FAD-bd_oxidored_4_C"/>
</dbReference>
<keyword evidence="7" id="KW-0560">Oxidoreductase</keyword>
<proteinExistence type="inferred from homology"/>
<feature type="domain" description="4Fe-4S ferredoxin-type" evidence="11">
    <location>
        <begin position="530"/>
        <end position="559"/>
    </location>
</feature>
<dbReference type="Gene3D" id="3.30.43.10">
    <property type="entry name" value="Uridine Diphospho-n-acetylenolpyruvylglucosamine Reductase, domain 2"/>
    <property type="match status" value="1"/>
</dbReference>
<evidence type="ECO:0000313" key="14">
    <source>
        <dbReference type="Proteomes" id="UP000192906"/>
    </source>
</evidence>
<dbReference type="SUPFAM" id="SSF56176">
    <property type="entry name" value="FAD-binding/transporter-associated domain-like"/>
    <property type="match status" value="1"/>
</dbReference>
<evidence type="ECO:0000256" key="3">
    <source>
        <dbReference type="ARBA" id="ARBA00022630"/>
    </source>
</evidence>
<evidence type="ECO:0000256" key="10">
    <source>
        <dbReference type="ARBA" id="ARBA00038897"/>
    </source>
</evidence>
<dbReference type="GO" id="GO:0071949">
    <property type="term" value="F:FAD binding"/>
    <property type="evidence" value="ECO:0007669"/>
    <property type="project" value="InterPro"/>
</dbReference>
<keyword evidence="4" id="KW-0479">Metal-binding</keyword>
<dbReference type="PROSITE" id="PS51379">
    <property type="entry name" value="4FE4S_FER_2"/>
    <property type="match status" value="1"/>
</dbReference>
<keyword evidence="6" id="KW-0809">Transit peptide</keyword>
<dbReference type="InterPro" id="IPR016167">
    <property type="entry name" value="FAD-bd_PCMH_sub1"/>
</dbReference>
<dbReference type="InterPro" id="IPR016164">
    <property type="entry name" value="FAD-linked_Oxase-like_C"/>
</dbReference>
<protein>
    <recommendedName>
        <fullName evidence="10">D-lactate dehydrogenase (cytochrome)</fullName>
        <ecNumber evidence="10">1.1.2.4</ecNumber>
    </recommendedName>
</protein>
<dbReference type="AlphaFoldDB" id="A0A1X7C151"/>
<dbReference type="InterPro" id="IPR016166">
    <property type="entry name" value="FAD-bd_PCMH"/>
</dbReference>
<evidence type="ECO:0000256" key="9">
    <source>
        <dbReference type="ARBA" id="ARBA00023014"/>
    </source>
</evidence>
<dbReference type="RefSeq" id="WP_170921344.1">
    <property type="nucleotide sequence ID" value="NZ_FWZU01000001.1"/>
</dbReference>
<dbReference type="Pfam" id="PF01565">
    <property type="entry name" value="FAD_binding_4"/>
    <property type="match status" value="1"/>
</dbReference>
<keyword evidence="14" id="KW-1185">Reference proteome</keyword>
<dbReference type="STRING" id="1519643.SAMN06295933_0110"/>
<dbReference type="Proteomes" id="UP000192906">
    <property type="component" value="Unassembled WGS sequence"/>
</dbReference>
<evidence type="ECO:0000256" key="5">
    <source>
        <dbReference type="ARBA" id="ARBA00022827"/>
    </source>
</evidence>
<accession>A0A1X7C151</accession>
<reference evidence="14" key="1">
    <citation type="submission" date="2017-04" db="EMBL/GenBank/DDBJ databases">
        <authorList>
            <person name="Varghese N."/>
            <person name="Submissions S."/>
        </authorList>
    </citation>
    <scope>NUCLEOTIDE SEQUENCE [LARGE SCALE GENOMIC DNA]</scope>
    <source>
        <strain evidence="14">K3S</strain>
    </source>
</reference>
<dbReference type="InterPro" id="IPR036318">
    <property type="entry name" value="FAD-bd_PCMH-like_sf"/>
</dbReference>
<dbReference type="GO" id="GO:1903457">
    <property type="term" value="P:lactate catabolic process"/>
    <property type="evidence" value="ECO:0007669"/>
    <property type="project" value="TreeGrafter"/>
</dbReference>
<dbReference type="GO" id="GO:0004458">
    <property type="term" value="F:D-lactate dehydrogenase (cytochrome) activity"/>
    <property type="evidence" value="ECO:0007669"/>
    <property type="project" value="UniProtKB-EC"/>
</dbReference>
<gene>
    <name evidence="13" type="ORF">SAMN06295933_0110</name>
</gene>
<dbReference type="PROSITE" id="PS51387">
    <property type="entry name" value="FAD_PCMH"/>
    <property type="match status" value="1"/>
</dbReference>
<evidence type="ECO:0000313" key="13">
    <source>
        <dbReference type="EMBL" id="SME88078.1"/>
    </source>
</evidence>
<dbReference type="InterPro" id="IPR016169">
    <property type="entry name" value="FAD-bd_PCMH_sub2"/>
</dbReference>
<dbReference type="GO" id="GO:0046872">
    <property type="term" value="F:metal ion binding"/>
    <property type="evidence" value="ECO:0007669"/>
    <property type="project" value="UniProtKB-KW"/>
</dbReference>
<sequence>MKKLIKDMQGVVPAERIYDHPALVATYAVDASYFAPKAKLIVDVMNLDEVSGVLKVCSQNNMGVTFRGAGTAVSGQACGEGVLVRLMGPYWKKITVLDEGKMFWSGSGVVGIDVNIALAPYQRKMGADPASITSATMGGIIADNSAGMCCMVEENSYHAIKGMRLILADGTYLDTTDKNSVASFRNSHKGMLDELSELRLKVIADNGVVERIKRKYSIKNTIGYTLNSFVDYEDPVDILMHLMVGSEGTLGFIHEVLMETIPTPPMRSVALMFFPSLNVVTDIVLTMKGTCNIDAAEVLDYNCLIALQNNLKEIPDIMRNLQEGACAMLIETKAWSFEELEQNVDGIFEVLNRFPALCEHSFTSVETECEKLWNIRRAIYPAIANYREADEYVLTEDINIPVSRLAEGCEAFQELFTRHGFTVGIMGHAFHGNLHFSIPLKIADSKEVARLQGFMVDLVNLITERFDGSLKAEHGTGRAMAPFVRKEWGDLLYEVICGVKKVFDPESILNPGVLINEDSSGHTDGLKSPLTVSPDVDLCVECGFCEHVCPSKNIGFTPRQRISLFRAVTKLRLEGKSEAADEWGKIFRKYGEQLCATDGLCSMKCPLGVDVASLIRSIRGKKASANATKIADYVTDHLGGVLKAASITLSGMSLAQRIIGDTMMSRLAGSARNLSGERLPLWNKAMPKGGSKVPAVKSGTGNQRVVYFPSCAVRTMGTGKDDKSEPLMDVTVLLLERAGYEVVFPKGMDSLCCGKSFETKGFMAQADELAQKLGTALLEASGNGECVVLCDTSPCLARMKKTLDKRLVLMDPIEFAMKYVADRLNFKKLPKTVALHPTCSTRTMGLDGMFSELASKCAETVVVPKGVNCCGFSGDKGFHKPELNESALENLKGQIEHCDEGYSVSRTCEIGLTLHGGKNYRNILYLVEEATR</sequence>
<dbReference type="Pfam" id="PF02754">
    <property type="entry name" value="CCG"/>
    <property type="match status" value="1"/>
</dbReference>
<dbReference type="InterPro" id="IPR006094">
    <property type="entry name" value="Oxid_FAD_bind_N"/>
</dbReference>
<feature type="domain" description="FAD-binding PCMH-type" evidence="12">
    <location>
        <begin position="34"/>
        <end position="263"/>
    </location>
</feature>
<dbReference type="Gene3D" id="3.30.70.2740">
    <property type="match status" value="1"/>
</dbReference>